<gene>
    <name evidence="2" type="ORF">GGR00_001316</name>
</gene>
<dbReference type="Proteomes" id="UP000536262">
    <property type="component" value="Unassembled WGS sequence"/>
</dbReference>
<feature type="domain" description="DUF2134" evidence="1">
    <location>
        <begin position="59"/>
        <end position="160"/>
    </location>
</feature>
<evidence type="ECO:0000259" key="1">
    <source>
        <dbReference type="Pfam" id="PF09977"/>
    </source>
</evidence>
<sequence>MRTSIMQKLHSFRRSTRGNFATMFALSLPIGIAAAAFAVDEGALYVERREAQSITDLAAIYAAANIAKADAAVLKVFANNGQGGVSLSGSFDVQPAAVGYREVRVEKGRYTPDALVEADKRFVVDATPYNAVRVTYRKDGTTYFANLVTGQRNIVTSAVASAPAEAAFSIGSRLASVNTQQSALLNPLLGGLLGTNLSLAAMDYNALLATDVNALQFVDALATEIKVSAGTYNDVLKAEATVGQIVSALAATTKDKDADVALAKLLGAKLPVTLKVPLSHFIDLGQVGKLALGHGASAFDAKVGLMELIGAAAAIANGKNQVAANIGAGVPGLLSVKLDLAIGEPPQGGTWFAIGEAGKIVRTAQTRLQIEATVGGAGGLLGGVLGASIKLPVYVELAYAEGQLKSVSCPTGKPASAIVNVAAKPGIAEVWLGQVNPADLRVFTKEPTVQPAELVNVNAVGLIKVEVNGSANVDIGNTTPKTLAFNKNDIDDRTIKSVSSSNLTQSLTSSLIKNLTLSADVRLLGLGIGILLPSEAAVKNAVANLLSSVTAPVDGLVFNVLALLGVKVGEADIRVHGVSCGRSVLVL</sequence>
<comment type="caution">
    <text evidence="2">The sequence shown here is derived from an EMBL/GenBank/DDBJ whole genome shotgun (WGS) entry which is preliminary data.</text>
</comment>
<accession>A0A7X0KJZ0</accession>
<keyword evidence="3" id="KW-1185">Reference proteome</keyword>
<proteinExistence type="predicted"/>
<evidence type="ECO:0000313" key="2">
    <source>
        <dbReference type="EMBL" id="MBB6353548.1"/>
    </source>
</evidence>
<organism evidence="2 3">
    <name type="scientific">Aminobacter aganoensis</name>
    <dbReference type="NCBI Taxonomy" id="83264"/>
    <lineage>
        <taxon>Bacteria</taxon>
        <taxon>Pseudomonadati</taxon>
        <taxon>Pseudomonadota</taxon>
        <taxon>Alphaproteobacteria</taxon>
        <taxon>Hyphomicrobiales</taxon>
        <taxon>Phyllobacteriaceae</taxon>
        <taxon>Aminobacter</taxon>
    </lineage>
</organism>
<evidence type="ECO:0000313" key="3">
    <source>
        <dbReference type="Proteomes" id="UP000536262"/>
    </source>
</evidence>
<protein>
    <submittedName>
        <fullName evidence="2">Putative membrane protein</fullName>
    </submittedName>
</protein>
<dbReference type="Pfam" id="PF09977">
    <property type="entry name" value="Tad_C"/>
    <property type="match status" value="1"/>
</dbReference>
<reference evidence="2 3" key="1">
    <citation type="submission" date="2020-08" db="EMBL/GenBank/DDBJ databases">
        <title>Genomic Encyclopedia of Type Strains, Phase IV (KMG-IV): sequencing the most valuable type-strain genomes for metagenomic binning, comparative biology and taxonomic classification.</title>
        <authorList>
            <person name="Goeker M."/>
        </authorList>
    </citation>
    <scope>NUCLEOTIDE SEQUENCE [LARGE SCALE GENOMIC DNA]</scope>
    <source>
        <strain evidence="2 3">DSM 7051</strain>
    </source>
</reference>
<dbReference type="EMBL" id="JACHOU010000002">
    <property type="protein sequence ID" value="MBB6353548.1"/>
    <property type="molecule type" value="Genomic_DNA"/>
</dbReference>
<dbReference type="RefSeq" id="WP_184698657.1">
    <property type="nucleotide sequence ID" value="NZ_BAABEG010000001.1"/>
</dbReference>
<dbReference type="AlphaFoldDB" id="A0A7X0KJZ0"/>
<name>A0A7X0KJZ0_9HYPH</name>
<dbReference type="InterPro" id="IPR018705">
    <property type="entry name" value="DUF2134_membrane"/>
</dbReference>